<keyword evidence="1" id="KW-0813">Transport</keyword>
<sequence>MIKVQALSGGYAGKKVLKNLSFSVEKGELFGILGPNGSGKTTLLKLLSGMLKAKHGSITVLGKPLESYSAKALAKLMAVLPQLSTDSFAYTVKETVSLGRYAHQKRLFHSWSFDDEKIVQEAMAQTGVQQFQHQHLQTLSGGEKQRVFLAQALAQQPEILLLDEPTNHLDLSYQKELLELLKKWTKTRNLTVVSIFHDLNIAALYCDRLLLLHNGEMEMIHHPNEVLKEGPVQAVYQTNIKIIPHPCISKPQMMFVPDEQSREQPILLLDERYLQQTKEMIVFHTPIFLKTISSALVGSGIGWRHTFVNHSVEKNNHDPHSQQEKAVFFTEKGFLATETVGMMTTAKLRHVFHQLFKGDGFSVFMVAIAGDEQHTDRKEAGGMNLWVFVNGNLTDEALVQSIVTATEAKAKILRELEIEEKITAAATDSLLVAAAQNGKQFNEASASTPLGKLIAHGVKASIKAAIFSRS</sequence>
<keyword evidence="7" id="KW-1185">Reference proteome</keyword>
<dbReference type="Pfam" id="PF01955">
    <property type="entry name" value="CbiZ"/>
    <property type="match status" value="1"/>
</dbReference>
<reference evidence="6 7" key="1">
    <citation type="submission" date="2023-07" db="EMBL/GenBank/DDBJ databases">
        <title>Genomic Encyclopedia of Type Strains, Phase IV (KMG-IV): sequencing the most valuable type-strain genomes for metagenomic binning, comparative biology and taxonomic classification.</title>
        <authorList>
            <person name="Goeker M."/>
        </authorList>
    </citation>
    <scope>NUCLEOTIDE SEQUENCE [LARGE SCALE GENOMIC DNA]</scope>
    <source>
        <strain evidence="6 7">DSM 23837</strain>
    </source>
</reference>
<dbReference type="GO" id="GO:0005524">
    <property type="term" value="F:ATP binding"/>
    <property type="evidence" value="ECO:0007669"/>
    <property type="project" value="UniProtKB-KW"/>
</dbReference>
<evidence type="ECO:0000313" key="6">
    <source>
        <dbReference type="EMBL" id="MDQ0177522.1"/>
    </source>
</evidence>
<dbReference type="PANTHER" id="PTHR42794">
    <property type="entry name" value="HEMIN IMPORT ATP-BINDING PROTEIN HMUV"/>
    <property type="match status" value="1"/>
</dbReference>
<dbReference type="InterPro" id="IPR003439">
    <property type="entry name" value="ABC_transporter-like_ATP-bd"/>
</dbReference>
<accession>A0ABT9WWD2</accession>
<dbReference type="RefSeq" id="WP_307231575.1">
    <property type="nucleotide sequence ID" value="NZ_JAUSTT010000023.1"/>
</dbReference>
<dbReference type="EMBL" id="JAUSTT010000023">
    <property type="protein sequence ID" value="MDQ0177522.1"/>
    <property type="molecule type" value="Genomic_DNA"/>
</dbReference>
<organism evidence="6 7">
    <name type="scientific">Bacillus chungangensis</name>
    <dbReference type="NCBI Taxonomy" id="587633"/>
    <lineage>
        <taxon>Bacteria</taxon>
        <taxon>Bacillati</taxon>
        <taxon>Bacillota</taxon>
        <taxon>Bacilli</taxon>
        <taxon>Bacillales</taxon>
        <taxon>Bacillaceae</taxon>
        <taxon>Bacillus</taxon>
    </lineage>
</organism>
<dbReference type="InterPro" id="IPR017871">
    <property type="entry name" value="ABC_transporter-like_CS"/>
</dbReference>
<evidence type="ECO:0000256" key="4">
    <source>
        <dbReference type="ARBA" id="ARBA00022967"/>
    </source>
</evidence>
<dbReference type="InterPro" id="IPR027417">
    <property type="entry name" value="P-loop_NTPase"/>
</dbReference>
<evidence type="ECO:0000256" key="3">
    <source>
        <dbReference type="ARBA" id="ARBA00022840"/>
    </source>
</evidence>
<dbReference type="Gene3D" id="3.40.50.300">
    <property type="entry name" value="P-loop containing nucleotide triphosphate hydrolases"/>
    <property type="match status" value="1"/>
</dbReference>
<dbReference type="SMART" id="SM00382">
    <property type="entry name" value="AAA"/>
    <property type="match status" value="1"/>
</dbReference>
<keyword evidence="3 6" id="KW-0067">ATP-binding</keyword>
<dbReference type="PROSITE" id="PS50893">
    <property type="entry name" value="ABC_TRANSPORTER_2"/>
    <property type="match status" value="1"/>
</dbReference>
<dbReference type="InterPro" id="IPR003593">
    <property type="entry name" value="AAA+_ATPase"/>
</dbReference>
<comment type="caution">
    <text evidence="6">The sequence shown here is derived from an EMBL/GenBank/DDBJ whole genome shotgun (WGS) entry which is preliminary data.</text>
</comment>
<protein>
    <submittedName>
        <fullName evidence="6">Iron complex transport system ATP-binding protein</fullName>
    </submittedName>
</protein>
<dbReference type="CDD" id="cd03214">
    <property type="entry name" value="ABC_Iron-Siderophores_B12_Hemin"/>
    <property type="match status" value="1"/>
</dbReference>
<keyword evidence="4" id="KW-1278">Translocase</keyword>
<dbReference type="InterPro" id="IPR002808">
    <property type="entry name" value="AdoCbi_amidolase"/>
</dbReference>
<proteinExistence type="predicted"/>
<dbReference type="PROSITE" id="PS00211">
    <property type="entry name" value="ABC_TRANSPORTER_1"/>
    <property type="match status" value="1"/>
</dbReference>
<evidence type="ECO:0000259" key="5">
    <source>
        <dbReference type="PROSITE" id="PS50893"/>
    </source>
</evidence>
<dbReference type="SUPFAM" id="SSF52540">
    <property type="entry name" value="P-loop containing nucleoside triphosphate hydrolases"/>
    <property type="match status" value="1"/>
</dbReference>
<name>A0ABT9WWD2_9BACI</name>
<evidence type="ECO:0000256" key="1">
    <source>
        <dbReference type="ARBA" id="ARBA00022448"/>
    </source>
</evidence>
<gene>
    <name evidence="6" type="ORF">J2S08_003402</name>
</gene>
<keyword evidence="2" id="KW-0547">Nucleotide-binding</keyword>
<dbReference type="PANTHER" id="PTHR42794:SF1">
    <property type="entry name" value="HEMIN IMPORT ATP-BINDING PROTEIN HMUV"/>
    <property type="match status" value="1"/>
</dbReference>
<feature type="domain" description="ABC transporter" evidence="5">
    <location>
        <begin position="2"/>
        <end position="239"/>
    </location>
</feature>
<evidence type="ECO:0000256" key="2">
    <source>
        <dbReference type="ARBA" id="ARBA00022741"/>
    </source>
</evidence>
<dbReference type="Proteomes" id="UP001223586">
    <property type="component" value="Unassembled WGS sequence"/>
</dbReference>
<dbReference type="Pfam" id="PF00005">
    <property type="entry name" value="ABC_tran"/>
    <property type="match status" value="1"/>
</dbReference>
<evidence type="ECO:0000313" key="7">
    <source>
        <dbReference type="Proteomes" id="UP001223586"/>
    </source>
</evidence>